<evidence type="ECO:0000313" key="2">
    <source>
        <dbReference type="Proteomes" id="UP001596047"/>
    </source>
</evidence>
<gene>
    <name evidence="1" type="ORF">ACFPYJ_05195</name>
</gene>
<accession>A0ABW0VRU3</accession>
<dbReference type="EMBL" id="JBHSOW010000016">
    <property type="protein sequence ID" value="MFC5648531.1"/>
    <property type="molecule type" value="Genomic_DNA"/>
</dbReference>
<dbReference type="Proteomes" id="UP001596047">
    <property type="component" value="Unassembled WGS sequence"/>
</dbReference>
<evidence type="ECO:0000313" key="1">
    <source>
        <dbReference type="EMBL" id="MFC5648531.1"/>
    </source>
</evidence>
<comment type="caution">
    <text evidence="1">The sequence shown here is derived from an EMBL/GenBank/DDBJ whole genome shotgun (WGS) entry which is preliminary data.</text>
</comment>
<dbReference type="RefSeq" id="WP_379186986.1">
    <property type="nucleotide sequence ID" value="NZ_JBHSOW010000016.1"/>
</dbReference>
<sequence length="99" mass="11288">MSIRAKLLISYTTLLVVTLFLFIGAAVLITLAAAGEVTSLSKMYKIHYTNYPLTADEESVWSSSIWLSRTRLLLDTDKLLPFEYKLRHDRLYGREAMDG</sequence>
<reference evidence="2" key="1">
    <citation type="journal article" date="2019" name="Int. J. Syst. Evol. Microbiol.">
        <title>The Global Catalogue of Microorganisms (GCM) 10K type strain sequencing project: providing services to taxonomists for standard genome sequencing and annotation.</title>
        <authorList>
            <consortium name="The Broad Institute Genomics Platform"/>
            <consortium name="The Broad Institute Genome Sequencing Center for Infectious Disease"/>
            <person name="Wu L."/>
            <person name="Ma J."/>
        </authorList>
    </citation>
    <scope>NUCLEOTIDE SEQUENCE [LARGE SCALE GENOMIC DNA]</scope>
    <source>
        <strain evidence="2">CGMCC 1.3240</strain>
    </source>
</reference>
<keyword evidence="2" id="KW-1185">Reference proteome</keyword>
<proteinExistence type="predicted"/>
<organism evidence="1 2">
    <name type="scientific">Paenibacillus solisilvae</name>
    <dbReference type="NCBI Taxonomy" id="2486751"/>
    <lineage>
        <taxon>Bacteria</taxon>
        <taxon>Bacillati</taxon>
        <taxon>Bacillota</taxon>
        <taxon>Bacilli</taxon>
        <taxon>Bacillales</taxon>
        <taxon>Paenibacillaceae</taxon>
        <taxon>Paenibacillus</taxon>
    </lineage>
</organism>
<protein>
    <submittedName>
        <fullName evidence="1">Uncharacterized protein</fullName>
    </submittedName>
</protein>
<name>A0ABW0VRU3_9BACL</name>